<feature type="signal peptide" evidence="2">
    <location>
        <begin position="1"/>
        <end position="26"/>
    </location>
</feature>
<keyword evidence="2" id="KW-0732">Signal</keyword>
<gene>
    <name evidence="3" type="ORF">Acr_00g0090020</name>
</gene>
<dbReference type="InterPro" id="IPR040274">
    <property type="entry name" value="CLE27/CLE43"/>
</dbReference>
<keyword evidence="4" id="KW-1185">Reference proteome</keyword>
<feature type="chain" id="PRO_5029441440" evidence="2">
    <location>
        <begin position="27"/>
        <end position="101"/>
    </location>
</feature>
<accession>A0A7J0DZ94</accession>
<organism evidence="3 4">
    <name type="scientific">Actinidia rufa</name>
    <dbReference type="NCBI Taxonomy" id="165716"/>
    <lineage>
        <taxon>Eukaryota</taxon>
        <taxon>Viridiplantae</taxon>
        <taxon>Streptophyta</taxon>
        <taxon>Embryophyta</taxon>
        <taxon>Tracheophyta</taxon>
        <taxon>Spermatophyta</taxon>
        <taxon>Magnoliopsida</taxon>
        <taxon>eudicotyledons</taxon>
        <taxon>Gunneridae</taxon>
        <taxon>Pentapetalae</taxon>
        <taxon>asterids</taxon>
        <taxon>Ericales</taxon>
        <taxon>Actinidiaceae</taxon>
        <taxon>Actinidia</taxon>
    </lineage>
</organism>
<evidence type="ECO:0000256" key="1">
    <source>
        <dbReference type="SAM" id="MobiDB-lite"/>
    </source>
</evidence>
<evidence type="ECO:0000256" key="2">
    <source>
        <dbReference type="SAM" id="SignalP"/>
    </source>
</evidence>
<evidence type="ECO:0000313" key="3">
    <source>
        <dbReference type="EMBL" id="GFS44388.1"/>
    </source>
</evidence>
<evidence type="ECO:0000313" key="4">
    <source>
        <dbReference type="Proteomes" id="UP000585474"/>
    </source>
</evidence>
<proteinExistence type="predicted"/>
<dbReference type="Proteomes" id="UP000585474">
    <property type="component" value="Unassembled WGS sequence"/>
</dbReference>
<dbReference type="AlphaFoldDB" id="A0A7J0DZ94"/>
<dbReference type="PANTHER" id="PTHR37184:SF2">
    <property type="entry name" value="CLAVATA3_ESR (CLE)-RELATED PROTEIN 43"/>
    <property type="match status" value="1"/>
</dbReference>
<dbReference type="PANTHER" id="PTHR37184">
    <property type="entry name" value="CLAVATA3/ESR (CLE)-RELATED PROTEIN 27"/>
    <property type="match status" value="1"/>
</dbReference>
<reference evidence="4" key="1">
    <citation type="submission" date="2019-07" db="EMBL/GenBank/DDBJ databases">
        <title>De Novo Assembly of kiwifruit Actinidia rufa.</title>
        <authorList>
            <person name="Sugita-Konishi S."/>
            <person name="Sato K."/>
            <person name="Mori E."/>
            <person name="Abe Y."/>
            <person name="Kisaki G."/>
            <person name="Hamano K."/>
            <person name="Suezawa K."/>
            <person name="Otani M."/>
            <person name="Fukuda T."/>
            <person name="Manabe T."/>
            <person name="Gomi K."/>
            <person name="Tabuchi M."/>
            <person name="Akimitsu K."/>
            <person name="Kataoka I."/>
        </authorList>
    </citation>
    <scope>NUCLEOTIDE SEQUENCE [LARGE SCALE GENOMIC DNA]</scope>
    <source>
        <strain evidence="4">cv. Fuchu</strain>
    </source>
</reference>
<feature type="region of interest" description="Disordered" evidence="1">
    <location>
        <begin position="79"/>
        <end position="101"/>
    </location>
</feature>
<protein>
    <submittedName>
        <fullName evidence="3">Uncharacterized protein</fullName>
    </submittedName>
</protein>
<sequence length="101" mass="11175">MWLAGSRSLFFSSLLLLFIIIISLLCSDCRVGAIRLIPPNSGAKPTQPPHQTTTNPSKNQKDLFQKYFGGSASDLITNTTRDGNFQESKRRVPSCPDPLHN</sequence>
<name>A0A7J0DZ94_9ERIC</name>
<comment type="caution">
    <text evidence="3">The sequence shown here is derived from an EMBL/GenBank/DDBJ whole genome shotgun (WGS) entry which is preliminary data.</text>
</comment>
<dbReference type="EMBL" id="BJWL01000438">
    <property type="protein sequence ID" value="GFS44388.1"/>
    <property type="molecule type" value="Genomic_DNA"/>
</dbReference>
<dbReference type="OrthoDB" id="1298458at2759"/>
<feature type="region of interest" description="Disordered" evidence="1">
    <location>
        <begin position="39"/>
        <end position="60"/>
    </location>
</feature>